<dbReference type="EMBL" id="LJNI01000145">
    <property type="protein sequence ID" value="KPJ71039.1"/>
    <property type="molecule type" value="Genomic_DNA"/>
</dbReference>
<keyword evidence="2" id="KW-1133">Transmembrane helix</keyword>
<keyword evidence="2" id="KW-0812">Transmembrane</keyword>
<accession>A0A0S7Y994</accession>
<protein>
    <submittedName>
        <fullName evidence="3">Uncharacterized protein</fullName>
    </submittedName>
</protein>
<organism evidence="3 4">
    <name type="scientific">candidate division TA06 bacterium DG_78</name>
    <dbReference type="NCBI Taxonomy" id="1703772"/>
    <lineage>
        <taxon>Bacteria</taxon>
        <taxon>Bacteria division TA06</taxon>
    </lineage>
</organism>
<evidence type="ECO:0000256" key="2">
    <source>
        <dbReference type="SAM" id="Phobius"/>
    </source>
</evidence>
<dbReference type="Proteomes" id="UP000051012">
    <property type="component" value="Unassembled WGS sequence"/>
</dbReference>
<proteinExistence type="predicted"/>
<comment type="caution">
    <text evidence="3">The sequence shown here is derived from an EMBL/GenBank/DDBJ whole genome shotgun (WGS) entry which is preliminary data.</text>
</comment>
<dbReference type="AlphaFoldDB" id="A0A0S7Y994"/>
<reference evidence="3 4" key="1">
    <citation type="journal article" date="2015" name="Microbiome">
        <title>Genomic resolution of linkages in carbon, nitrogen, and sulfur cycling among widespread estuary sediment bacteria.</title>
        <authorList>
            <person name="Baker B.J."/>
            <person name="Lazar C.S."/>
            <person name="Teske A.P."/>
            <person name="Dick G.J."/>
        </authorList>
    </citation>
    <scope>NUCLEOTIDE SEQUENCE [LARGE SCALE GENOMIC DNA]</scope>
    <source>
        <strain evidence="3">DG_78</strain>
    </source>
</reference>
<evidence type="ECO:0000313" key="3">
    <source>
        <dbReference type="EMBL" id="KPJ71039.1"/>
    </source>
</evidence>
<keyword evidence="2" id="KW-0472">Membrane</keyword>
<name>A0A0S7Y994_UNCT6</name>
<feature type="compositionally biased region" description="Basic residues" evidence="1">
    <location>
        <begin position="11"/>
        <end position="21"/>
    </location>
</feature>
<gene>
    <name evidence="3" type="ORF">AMJ52_09140</name>
</gene>
<evidence type="ECO:0000256" key="1">
    <source>
        <dbReference type="SAM" id="MobiDB-lite"/>
    </source>
</evidence>
<feature type="region of interest" description="Disordered" evidence="1">
    <location>
        <begin position="1"/>
        <end position="29"/>
    </location>
</feature>
<feature type="transmembrane region" description="Helical" evidence="2">
    <location>
        <begin position="122"/>
        <end position="141"/>
    </location>
</feature>
<evidence type="ECO:0000313" key="4">
    <source>
        <dbReference type="Proteomes" id="UP000051012"/>
    </source>
</evidence>
<sequence length="208" mass="22838">MSVQLLAMAPQKKKSKKKKTKTKEEPEPTIECPNCGALVPLDMIACFVCDKNMPTKVSEEVVKEDVEIGEIPPSPMVSTEEPSRAEEEIDEISLLDEVEAIGDAQPLRVTHLEIEPKRTYKGLLVTATGGLIYSLILLVFIPILGNIISSIFLALCAILIVFGGNMTVKDIIQNRPKKEQVICPLCNLELDSHATECFNCGAIFIKKG</sequence>
<feature type="transmembrane region" description="Helical" evidence="2">
    <location>
        <begin position="147"/>
        <end position="168"/>
    </location>
</feature>